<dbReference type="HOGENOM" id="CLU_2145386_0_0_1"/>
<dbReference type="RefSeq" id="XP_006677225.1">
    <property type="nucleotide sequence ID" value="XM_006677162.1"/>
</dbReference>
<keyword evidence="2" id="KW-1185">Reference proteome</keyword>
<evidence type="ECO:0000313" key="1">
    <source>
        <dbReference type="EMBL" id="EGF81692.1"/>
    </source>
</evidence>
<evidence type="ECO:0000313" key="2">
    <source>
        <dbReference type="Proteomes" id="UP000007241"/>
    </source>
</evidence>
<reference evidence="1 2" key="1">
    <citation type="submission" date="2009-12" db="EMBL/GenBank/DDBJ databases">
        <title>The draft genome of Batrachochytrium dendrobatidis.</title>
        <authorList>
            <consortium name="US DOE Joint Genome Institute (JGI-PGF)"/>
            <person name="Kuo A."/>
            <person name="Salamov A."/>
            <person name="Schmutz J."/>
            <person name="Lucas S."/>
            <person name="Pitluck S."/>
            <person name="Rosenblum E."/>
            <person name="Stajich J."/>
            <person name="Eisen M."/>
            <person name="Grigoriev I.V."/>
        </authorList>
    </citation>
    <scope>NUCLEOTIDE SEQUENCE [LARGE SCALE GENOMIC DNA]</scope>
    <source>
        <strain evidence="2">JAM81 / FGSC 10211</strain>
    </source>
</reference>
<dbReference type="GeneID" id="18238155"/>
<proteinExistence type="predicted"/>
<dbReference type="Proteomes" id="UP000007241">
    <property type="component" value="Unassembled WGS sequence"/>
</dbReference>
<dbReference type="EMBL" id="GL882881">
    <property type="protein sequence ID" value="EGF81692.1"/>
    <property type="molecule type" value="Genomic_DNA"/>
</dbReference>
<organism evidence="1 2">
    <name type="scientific">Batrachochytrium dendrobatidis (strain JAM81 / FGSC 10211)</name>
    <name type="common">Frog chytrid fungus</name>
    <dbReference type="NCBI Taxonomy" id="684364"/>
    <lineage>
        <taxon>Eukaryota</taxon>
        <taxon>Fungi</taxon>
        <taxon>Fungi incertae sedis</taxon>
        <taxon>Chytridiomycota</taxon>
        <taxon>Chytridiomycota incertae sedis</taxon>
        <taxon>Chytridiomycetes</taxon>
        <taxon>Rhizophydiales</taxon>
        <taxon>Rhizophydiales incertae sedis</taxon>
        <taxon>Batrachochytrium</taxon>
    </lineage>
</organism>
<sequence length="112" mass="12587">MYLIIQTTASNSLLLQYFKTMTFSLIGRSFNKLAVSTDCQKSTACMFDICNATGKPISLNKPIFVTFMDETKKSPSDQAYTLVQRHESIGKWFQFYSGALRVGCVPDTTLCM</sequence>
<dbReference type="AlphaFoldDB" id="F4NYC7"/>
<protein>
    <submittedName>
        <fullName evidence="1">Uncharacterized protein</fullName>
    </submittedName>
</protein>
<gene>
    <name evidence="1" type="ORF">BATDEDRAFT_23221</name>
</gene>
<accession>F4NYC7</accession>
<name>F4NYC7_BATDJ</name>
<dbReference type="InParanoid" id="F4NYC7"/>